<sequence length="427" mass="49284">MIFDWATPESAATDADRFVTQAEALLFHNSSSVSQFFRLFILDQFDAIAFINKNNLNLSNSSNNVNDQDQLNNQLPTETQNDIKNEDQNEDDIKILNLNKIKTISSDQFDLVIDYYLNAANLYYSIESHLLSAINFEKIAILLSNINLIISNNNTNNQTLHYLDNLDLNLQILSHLQNALNSYNLSNAYPDSIRTLKKIIKIYQSFNHNLNQKNNKNLFNKNTNLIAGYNYQIAQLYHLNLKSYQLAISYYTISLDIYLNLFNSTSNFNQTSKIISSYDNISSSYINLNDFLNSAINYKKLIIFLTNNFNSFQLKNTHSNQLNLSVYFLKTSLSFLASDDLVESKKLLNQFCHFNPDFLTSIEFKLINDIFISINLNDLNYYLNSLHSFNNSVSTKNYLNDKLFLKILLKIKSLITTDNLSDDENIL</sequence>
<name>A0A1D2VSJ7_9ASCO</name>
<dbReference type="Gene3D" id="1.25.40.10">
    <property type="entry name" value="Tetratricopeptide repeat domain"/>
    <property type="match status" value="1"/>
</dbReference>
<protein>
    <submittedName>
        <fullName evidence="1">Uncharacterized protein</fullName>
    </submittedName>
</protein>
<dbReference type="SUPFAM" id="SSF48452">
    <property type="entry name" value="TPR-like"/>
    <property type="match status" value="1"/>
</dbReference>
<gene>
    <name evidence="1" type="ORF">ASCRUDRAFT_6360</name>
</gene>
<proteinExistence type="predicted"/>
<dbReference type="GeneID" id="30964966"/>
<dbReference type="InParanoid" id="A0A1D2VSJ7"/>
<organism evidence="1 2">
    <name type="scientific">Ascoidea rubescens DSM 1968</name>
    <dbReference type="NCBI Taxonomy" id="1344418"/>
    <lineage>
        <taxon>Eukaryota</taxon>
        <taxon>Fungi</taxon>
        <taxon>Dikarya</taxon>
        <taxon>Ascomycota</taxon>
        <taxon>Saccharomycotina</taxon>
        <taxon>Saccharomycetes</taxon>
        <taxon>Ascoideaceae</taxon>
        <taxon>Ascoidea</taxon>
    </lineage>
</organism>
<dbReference type="Proteomes" id="UP000095038">
    <property type="component" value="Unassembled WGS sequence"/>
</dbReference>
<reference evidence="2" key="1">
    <citation type="submission" date="2016-05" db="EMBL/GenBank/DDBJ databases">
        <title>Comparative genomics of biotechnologically important yeasts.</title>
        <authorList>
            <consortium name="DOE Joint Genome Institute"/>
            <person name="Riley R."/>
            <person name="Haridas S."/>
            <person name="Wolfe K.H."/>
            <person name="Lopes M.R."/>
            <person name="Hittinger C.T."/>
            <person name="Goker M."/>
            <person name="Salamov A."/>
            <person name="Wisecaver J."/>
            <person name="Long T.M."/>
            <person name="Aerts A.L."/>
            <person name="Barry K."/>
            <person name="Choi C."/>
            <person name="Clum A."/>
            <person name="Coughlan A.Y."/>
            <person name="Deshpande S."/>
            <person name="Douglass A.P."/>
            <person name="Hanson S.J."/>
            <person name="Klenk H.-P."/>
            <person name="Labutti K."/>
            <person name="Lapidus A."/>
            <person name="Lindquist E."/>
            <person name="Lipzen A."/>
            <person name="Meier-Kolthoff J.P."/>
            <person name="Ohm R.A."/>
            <person name="Otillar R.P."/>
            <person name="Pangilinan J."/>
            <person name="Peng Y."/>
            <person name="Rokas A."/>
            <person name="Rosa C.A."/>
            <person name="Scheuner C."/>
            <person name="Sibirny A.A."/>
            <person name="Slot J.C."/>
            <person name="Stielow J.B."/>
            <person name="Sun H."/>
            <person name="Kurtzman C.P."/>
            <person name="Blackwell M."/>
            <person name="Grigoriev I.V."/>
            <person name="Jeffries T.W."/>
        </authorList>
    </citation>
    <scope>NUCLEOTIDE SEQUENCE [LARGE SCALE GENOMIC DNA]</scope>
    <source>
        <strain evidence="2">DSM 1968</strain>
    </source>
</reference>
<keyword evidence="2" id="KW-1185">Reference proteome</keyword>
<accession>A0A1D2VSJ7</accession>
<dbReference type="Pfam" id="PF14938">
    <property type="entry name" value="SNAP"/>
    <property type="match status" value="1"/>
</dbReference>
<dbReference type="InterPro" id="IPR011990">
    <property type="entry name" value="TPR-like_helical_dom_sf"/>
</dbReference>
<dbReference type="RefSeq" id="XP_020050876.1">
    <property type="nucleotide sequence ID" value="XM_020191330.1"/>
</dbReference>
<dbReference type="AlphaFoldDB" id="A0A1D2VSJ7"/>
<evidence type="ECO:0000313" key="1">
    <source>
        <dbReference type="EMBL" id="ODV64569.1"/>
    </source>
</evidence>
<dbReference type="EMBL" id="KV454475">
    <property type="protein sequence ID" value="ODV64569.1"/>
    <property type="molecule type" value="Genomic_DNA"/>
</dbReference>
<evidence type="ECO:0000313" key="2">
    <source>
        <dbReference type="Proteomes" id="UP000095038"/>
    </source>
</evidence>